<accession>A0A146KD79</accession>
<dbReference type="EMBL" id="GDID01002149">
    <property type="protein sequence ID" value="JAP94457.1"/>
    <property type="molecule type" value="Transcribed_RNA"/>
</dbReference>
<protein>
    <submittedName>
        <fullName evidence="1">Leucine rich repeats-containing protein</fullName>
    </submittedName>
</protein>
<evidence type="ECO:0000313" key="1">
    <source>
        <dbReference type="EMBL" id="JAP94457.1"/>
    </source>
</evidence>
<reference evidence="1" key="1">
    <citation type="submission" date="2015-07" db="EMBL/GenBank/DDBJ databases">
        <title>Adaptation to a free-living lifestyle via gene acquisitions in the diplomonad Trepomonas sp. PC1.</title>
        <authorList>
            <person name="Xu F."/>
            <person name="Jerlstrom-Hultqvist J."/>
            <person name="Kolisko M."/>
            <person name="Simpson A.G.B."/>
            <person name="Roger A.J."/>
            <person name="Svard S.G."/>
            <person name="Andersson J.O."/>
        </authorList>
    </citation>
    <scope>NUCLEOTIDE SEQUENCE</scope>
    <source>
        <strain evidence="1">PC1</strain>
    </source>
</reference>
<dbReference type="InterPro" id="IPR032675">
    <property type="entry name" value="LRR_dom_sf"/>
</dbReference>
<dbReference type="PANTHER" id="PTHR45661:SF3">
    <property type="entry name" value="IG-LIKE DOMAIN-CONTAINING PROTEIN"/>
    <property type="match status" value="1"/>
</dbReference>
<organism evidence="1">
    <name type="scientific">Trepomonas sp. PC1</name>
    <dbReference type="NCBI Taxonomy" id="1076344"/>
    <lineage>
        <taxon>Eukaryota</taxon>
        <taxon>Metamonada</taxon>
        <taxon>Diplomonadida</taxon>
        <taxon>Hexamitidae</taxon>
        <taxon>Hexamitinae</taxon>
        <taxon>Trepomonas</taxon>
    </lineage>
</organism>
<gene>
    <name evidence="1" type="ORF">TPC1_12879</name>
</gene>
<dbReference type="InterPro" id="IPR026906">
    <property type="entry name" value="LRR_5"/>
</dbReference>
<proteinExistence type="predicted"/>
<dbReference type="Gene3D" id="3.80.10.10">
    <property type="entry name" value="Ribonuclease Inhibitor"/>
    <property type="match status" value="2"/>
</dbReference>
<dbReference type="Pfam" id="PF13306">
    <property type="entry name" value="LRR_5"/>
    <property type="match status" value="2"/>
</dbReference>
<feature type="non-terminal residue" evidence="1">
    <location>
        <position position="318"/>
    </location>
</feature>
<dbReference type="PANTHER" id="PTHR45661">
    <property type="entry name" value="SURFACE ANTIGEN"/>
    <property type="match status" value="1"/>
</dbReference>
<name>A0A146KD79_9EUKA</name>
<dbReference type="SUPFAM" id="SSF52058">
    <property type="entry name" value="L domain-like"/>
    <property type="match status" value="1"/>
</dbReference>
<feature type="non-terminal residue" evidence="1">
    <location>
        <position position="1"/>
    </location>
</feature>
<sequence length="318" mass="36863">YCLVRVDSNRIVKIEEQGFNCCFCLQHIDLSQIEVVAPSTFQQCRMLKRITLPDVQKVEKAAFSHCYNLELLNLGACTYLDQNYDKHTLMDTKIQIIAPKLPNQQQLENITQSFDASKHLLNKWSSYKQNFDIAVDAKANFLLYNNYQLSKLKFTLSAFISFLPINVKENSFSGFLKLIFVKVPNCEVIEKQAFFFCHSILEIQAEKVQTIGQKAFYQCFLVQQYEFPSLKQIGKEAFGYNSSLKQMILPKIEQFDQTMFPSCPNLIQIMAPNVTELTSIEQIRIVKKLSDMTKYQEGLQFKDFLERITMRTAIAKIN</sequence>
<dbReference type="InterPro" id="IPR053139">
    <property type="entry name" value="Surface_bspA-like"/>
</dbReference>
<dbReference type="AlphaFoldDB" id="A0A146KD79"/>